<dbReference type="InterPro" id="IPR006976">
    <property type="entry name" value="VanZ-like"/>
</dbReference>
<dbReference type="PANTHER" id="PTHR28008">
    <property type="entry name" value="DOMAIN PROTEIN, PUTATIVE (AFU_ORTHOLOGUE AFUA_3G10980)-RELATED"/>
    <property type="match status" value="1"/>
</dbReference>
<protein>
    <submittedName>
        <fullName evidence="3">VanZ family protein</fullName>
    </submittedName>
</protein>
<keyword evidence="4" id="KW-1185">Reference proteome</keyword>
<reference evidence="3 4" key="1">
    <citation type="submission" date="2022-10" db="EMBL/GenBank/DDBJ databases">
        <title>Comparative genomics and taxonomic characterization of three novel marine species of genus Reichenbachiella exhibiting antioxidant and polysaccharide degradation activities.</title>
        <authorList>
            <person name="Muhammad N."/>
            <person name="Lee Y.-J."/>
            <person name="Ko J."/>
            <person name="Kim S.-G."/>
        </authorList>
    </citation>
    <scope>NUCLEOTIDE SEQUENCE [LARGE SCALE GENOMIC DNA]</scope>
    <source>
        <strain evidence="3 4">ABR2-5</strain>
    </source>
</reference>
<feature type="transmembrane region" description="Helical" evidence="1">
    <location>
        <begin position="71"/>
        <end position="90"/>
    </location>
</feature>
<dbReference type="RefSeq" id="WP_264138948.1">
    <property type="nucleotide sequence ID" value="NZ_JAOYOD010000001.1"/>
</dbReference>
<dbReference type="NCBIfam" id="NF037970">
    <property type="entry name" value="vanZ_1"/>
    <property type="match status" value="1"/>
</dbReference>
<accession>A0ABT3CX50</accession>
<evidence type="ECO:0000256" key="1">
    <source>
        <dbReference type="SAM" id="Phobius"/>
    </source>
</evidence>
<dbReference type="PANTHER" id="PTHR28008:SF1">
    <property type="entry name" value="DOMAIN PROTEIN, PUTATIVE (AFU_ORTHOLOGUE AFUA_3G10980)-RELATED"/>
    <property type="match status" value="1"/>
</dbReference>
<dbReference type="EMBL" id="JAOYOD010000001">
    <property type="protein sequence ID" value="MCV9388119.1"/>
    <property type="molecule type" value="Genomic_DNA"/>
</dbReference>
<sequence length="123" mass="13751">MKIFSRGYIRFALIGWTGTILFLLLGKSDGSESWIHLIPYHDKIAHFGIFFIWAALLFLSIFSLERVKKAMLSSFAAIVAFAALTEILQLFVEGRSADPADFAADLAGGLSAVFLTKFWKMKQ</sequence>
<comment type="caution">
    <text evidence="3">The sequence shown here is derived from an EMBL/GenBank/DDBJ whole genome shotgun (WGS) entry which is preliminary data.</text>
</comment>
<feature type="transmembrane region" description="Helical" evidence="1">
    <location>
        <begin position="44"/>
        <end position="64"/>
    </location>
</feature>
<keyword evidence="1" id="KW-1133">Transmembrane helix</keyword>
<keyword evidence="1" id="KW-0812">Transmembrane</keyword>
<dbReference type="Proteomes" id="UP001300692">
    <property type="component" value="Unassembled WGS sequence"/>
</dbReference>
<name>A0ABT3CX50_9BACT</name>
<evidence type="ECO:0000259" key="2">
    <source>
        <dbReference type="Pfam" id="PF04892"/>
    </source>
</evidence>
<feature type="transmembrane region" description="Helical" evidence="1">
    <location>
        <begin position="7"/>
        <end position="24"/>
    </location>
</feature>
<feature type="transmembrane region" description="Helical" evidence="1">
    <location>
        <begin position="102"/>
        <end position="119"/>
    </location>
</feature>
<keyword evidence="1" id="KW-0472">Membrane</keyword>
<proteinExistence type="predicted"/>
<gene>
    <name evidence="3" type="ORF">N7U62_15670</name>
</gene>
<evidence type="ECO:0000313" key="4">
    <source>
        <dbReference type="Proteomes" id="UP001300692"/>
    </source>
</evidence>
<dbReference type="Pfam" id="PF04892">
    <property type="entry name" value="VanZ"/>
    <property type="match status" value="1"/>
</dbReference>
<evidence type="ECO:0000313" key="3">
    <source>
        <dbReference type="EMBL" id="MCV9388119.1"/>
    </source>
</evidence>
<organism evidence="3 4">
    <name type="scientific">Reichenbachiella ulvae</name>
    <dbReference type="NCBI Taxonomy" id="2980104"/>
    <lineage>
        <taxon>Bacteria</taxon>
        <taxon>Pseudomonadati</taxon>
        <taxon>Bacteroidota</taxon>
        <taxon>Cytophagia</taxon>
        <taxon>Cytophagales</taxon>
        <taxon>Reichenbachiellaceae</taxon>
        <taxon>Reichenbachiella</taxon>
    </lineage>
</organism>
<feature type="domain" description="VanZ-like" evidence="2">
    <location>
        <begin position="41"/>
        <end position="119"/>
    </location>
</feature>